<evidence type="ECO:0000313" key="3">
    <source>
        <dbReference type="Proteomes" id="UP001500326"/>
    </source>
</evidence>
<reference evidence="2 3" key="1">
    <citation type="journal article" date="2019" name="Int. J. Syst. Evol. Microbiol.">
        <title>The Global Catalogue of Microorganisms (GCM) 10K type strain sequencing project: providing services to taxonomists for standard genome sequencing and annotation.</title>
        <authorList>
            <consortium name="The Broad Institute Genomics Platform"/>
            <consortium name="The Broad Institute Genome Sequencing Center for Infectious Disease"/>
            <person name="Wu L."/>
            <person name="Ma J."/>
        </authorList>
    </citation>
    <scope>NUCLEOTIDE SEQUENCE [LARGE SCALE GENOMIC DNA]</scope>
    <source>
        <strain evidence="2 3">JCM 14902</strain>
    </source>
</reference>
<protein>
    <recommendedName>
        <fullName evidence="1">DUF305 domain-containing protein</fullName>
    </recommendedName>
</protein>
<dbReference type="Proteomes" id="UP001500326">
    <property type="component" value="Unassembled WGS sequence"/>
</dbReference>
<feature type="domain" description="DUF305" evidence="1">
    <location>
        <begin position="53"/>
        <end position="205"/>
    </location>
</feature>
<keyword evidence="3" id="KW-1185">Reference proteome</keyword>
<dbReference type="Pfam" id="PF03713">
    <property type="entry name" value="DUF305"/>
    <property type="match status" value="1"/>
</dbReference>
<gene>
    <name evidence="2" type="ORF">GCM10009777_35090</name>
</gene>
<sequence length="209" mass="21719">MRSRVAVIGVIVAAAAAVAGISLAIAGAVGASTGSPTPSTSDHAAPEPVTATDFCYVEAMIFYRVEAADLARALLDKPDISAETGAFAGTLASGQAAELEQLRPWYVAWTGSRPLERPKVGPCAGHGSHTQMPGMPTPSQWAALIAAEGVDAERIFLELLIVQDTAMGDFASQVLAEDPHSRVRESAEQVVVRGTDDIAALEDLLAELP</sequence>
<dbReference type="Gene3D" id="1.20.1260.10">
    <property type="match status" value="1"/>
</dbReference>
<accession>A0ABN2T018</accession>
<dbReference type="RefSeq" id="WP_344065322.1">
    <property type="nucleotide sequence ID" value="NZ_BAAAOH010000001.1"/>
</dbReference>
<dbReference type="InterPro" id="IPR012347">
    <property type="entry name" value="Ferritin-like"/>
</dbReference>
<evidence type="ECO:0000259" key="1">
    <source>
        <dbReference type="Pfam" id="PF03713"/>
    </source>
</evidence>
<dbReference type="EMBL" id="BAAAOH010000001">
    <property type="protein sequence ID" value="GAA1995676.1"/>
    <property type="molecule type" value="Genomic_DNA"/>
</dbReference>
<comment type="caution">
    <text evidence="2">The sequence shown here is derived from an EMBL/GenBank/DDBJ whole genome shotgun (WGS) entry which is preliminary data.</text>
</comment>
<name>A0ABN2T018_9MICO</name>
<proteinExistence type="predicted"/>
<organism evidence="2 3">
    <name type="scientific">Microbacterium pumilum</name>
    <dbReference type="NCBI Taxonomy" id="344165"/>
    <lineage>
        <taxon>Bacteria</taxon>
        <taxon>Bacillati</taxon>
        <taxon>Actinomycetota</taxon>
        <taxon>Actinomycetes</taxon>
        <taxon>Micrococcales</taxon>
        <taxon>Microbacteriaceae</taxon>
        <taxon>Microbacterium</taxon>
    </lineage>
</organism>
<evidence type="ECO:0000313" key="2">
    <source>
        <dbReference type="EMBL" id="GAA1995676.1"/>
    </source>
</evidence>
<dbReference type="InterPro" id="IPR005183">
    <property type="entry name" value="DUF305_CopM-like"/>
</dbReference>